<evidence type="ECO:0008006" key="5">
    <source>
        <dbReference type="Google" id="ProtNLM"/>
    </source>
</evidence>
<dbReference type="InterPro" id="IPR006931">
    <property type="entry name" value="Calcipressin"/>
</dbReference>
<feature type="region of interest" description="Disordered" evidence="2">
    <location>
        <begin position="1"/>
        <end position="36"/>
    </location>
</feature>
<comment type="caution">
    <text evidence="3">The sequence shown here is derived from an EMBL/GenBank/DDBJ whole genome shotgun (WGS) entry which is preliminary data.</text>
</comment>
<feature type="compositionally biased region" description="Low complexity" evidence="2">
    <location>
        <begin position="12"/>
        <end position="25"/>
    </location>
</feature>
<feature type="compositionally biased region" description="Polar residues" evidence="2">
    <location>
        <begin position="1"/>
        <end position="11"/>
    </location>
</feature>
<dbReference type="SUPFAM" id="SSF54928">
    <property type="entry name" value="RNA-binding domain, RBD"/>
    <property type="match status" value="1"/>
</dbReference>
<accession>A0ABR3GIW0</accession>
<keyword evidence="4" id="KW-1185">Reference proteome</keyword>
<name>A0ABR3GIW0_9PEZI</name>
<evidence type="ECO:0000313" key="4">
    <source>
        <dbReference type="Proteomes" id="UP001447188"/>
    </source>
</evidence>
<dbReference type="EMBL" id="JBBBZM010000063">
    <property type="protein sequence ID" value="KAL0635740.1"/>
    <property type="molecule type" value="Genomic_DNA"/>
</dbReference>
<feature type="region of interest" description="Disordered" evidence="2">
    <location>
        <begin position="186"/>
        <end position="264"/>
    </location>
</feature>
<dbReference type="PANTHER" id="PTHR10300:SF14">
    <property type="entry name" value="PROTEIN SARAH"/>
    <property type="match status" value="1"/>
</dbReference>
<reference evidence="3 4" key="1">
    <citation type="submission" date="2024-02" db="EMBL/GenBank/DDBJ databases">
        <title>Discinaceae phylogenomics.</title>
        <authorList>
            <person name="Dirks A.C."/>
            <person name="James T.Y."/>
        </authorList>
    </citation>
    <scope>NUCLEOTIDE SEQUENCE [LARGE SCALE GENOMIC DNA]</scope>
    <source>
        <strain evidence="3 4">ACD0624</strain>
    </source>
</reference>
<dbReference type="Gene3D" id="3.30.70.330">
    <property type="match status" value="1"/>
</dbReference>
<protein>
    <recommendedName>
        <fullName evidence="5">Calcipressin</fullName>
    </recommendedName>
</protein>
<evidence type="ECO:0000313" key="3">
    <source>
        <dbReference type="EMBL" id="KAL0635740.1"/>
    </source>
</evidence>
<dbReference type="Proteomes" id="UP001447188">
    <property type="component" value="Unassembled WGS sequence"/>
</dbReference>
<comment type="similarity">
    <text evidence="1">Belongs to the RCAN family.</text>
</comment>
<evidence type="ECO:0000256" key="2">
    <source>
        <dbReference type="SAM" id="MobiDB-lite"/>
    </source>
</evidence>
<sequence>MESPQHSPQLIPTSPNRSRPSSRGSHLTLDLSNLPPLTQPAVPTNTLLITNLTNPEIFNPTHLAQLRSGIDTTAPTTSWSPLKSFRRIACSFASTEEALTVRQALDGQSIMGDRARVYFGEHTPVEPVDQHLHAPESKKLFFISPPPSPPHGWESKDEAPPNATIVAEDLAHALAKLNCNTRPYQDTDEARLKEGDATSPGGFRRPRSASSVVLFEPEEKEGGRSMPGISVDDYTDSGDEGSPISPIESGFHTSRPPIELINDA</sequence>
<evidence type="ECO:0000256" key="1">
    <source>
        <dbReference type="ARBA" id="ARBA00008209"/>
    </source>
</evidence>
<dbReference type="InterPro" id="IPR035979">
    <property type="entry name" value="RBD_domain_sf"/>
</dbReference>
<proteinExistence type="inferred from homology"/>
<dbReference type="PANTHER" id="PTHR10300">
    <property type="entry name" value="CALCIPRESSIN"/>
    <property type="match status" value="1"/>
</dbReference>
<dbReference type="InterPro" id="IPR012677">
    <property type="entry name" value="Nucleotide-bd_a/b_plait_sf"/>
</dbReference>
<organism evidence="3 4">
    <name type="scientific">Discina gigas</name>
    <dbReference type="NCBI Taxonomy" id="1032678"/>
    <lineage>
        <taxon>Eukaryota</taxon>
        <taxon>Fungi</taxon>
        <taxon>Dikarya</taxon>
        <taxon>Ascomycota</taxon>
        <taxon>Pezizomycotina</taxon>
        <taxon>Pezizomycetes</taxon>
        <taxon>Pezizales</taxon>
        <taxon>Discinaceae</taxon>
        <taxon>Discina</taxon>
    </lineage>
</organism>
<dbReference type="Pfam" id="PF04847">
    <property type="entry name" value="Calcipressin"/>
    <property type="match status" value="1"/>
</dbReference>
<gene>
    <name evidence="3" type="ORF">Q9L58_005273</name>
</gene>